<name>A0A8H4VI66_9AGAR</name>
<proteinExistence type="predicted"/>
<dbReference type="SUPFAM" id="SSF52047">
    <property type="entry name" value="RNI-like"/>
    <property type="match status" value="1"/>
</dbReference>
<dbReference type="AlphaFoldDB" id="A0A8H4VI66"/>
<organism evidence="1 2">
    <name type="scientific">Agrocybe pediades</name>
    <dbReference type="NCBI Taxonomy" id="84607"/>
    <lineage>
        <taxon>Eukaryota</taxon>
        <taxon>Fungi</taxon>
        <taxon>Dikarya</taxon>
        <taxon>Basidiomycota</taxon>
        <taxon>Agaricomycotina</taxon>
        <taxon>Agaricomycetes</taxon>
        <taxon>Agaricomycetidae</taxon>
        <taxon>Agaricales</taxon>
        <taxon>Agaricineae</taxon>
        <taxon>Strophariaceae</taxon>
        <taxon>Agrocybe</taxon>
    </lineage>
</organism>
<keyword evidence="2" id="KW-1185">Reference proteome</keyword>
<dbReference type="InterPro" id="IPR032675">
    <property type="entry name" value="LRR_dom_sf"/>
</dbReference>
<reference evidence="1 2" key="1">
    <citation type="submission" date="2019-12" db="EMBL/GenBank/DDBJ databases">
        <authorList>
            <person name="Floudas D."/>
            <person name="Bentzer J."/>
            <person name="Ahren D."/>
            <person name="Johansson T."/>
            <person name="Persson P."/>
            <person name="Tunlid A."/>
        </authorList>
    </citation>
    <scope>NUCLEOTIDE SEQUENCE [LARGE SCALE GENOMIC DNA]</scope>
    <source>
        <strain evidence="1 2">CBS 102.39</strain>
    </source>
</reference>
<accession>A0A8H4VI66</accession>
<evidence type="ECO:0000313" key="1">
    <source>
        <dbReference type="EMBL" id="KAF4611486.1"/>
    </source>
</evidence>
<evidence type="ECO:0008006" key="3">
    <source>
        <dbReference type="Google" id="ProtNLM"/>
    </source>
</evidence>
<dbReference type="Proteomes" id="UP000521872">
    <property type="component" value="Unassembled WGS sequence"/>
</dbReference>
<dbReference type="Gene3D" id="3.80.10.10">
    <property type="entry name" value="Ribonuclease Inhibitor"/>
    <property type="match status" value="1"/>
</dbReference>
<sequence length="433" mass="48982">MSSTGVSVLLRPRPYETSSGALLLLPLLPQPEPLKPLPSEIWANIFMFSLASSSNDKRSKPWAWALLTICKAFHEIILPQLYSSIHITSLGTLQGFYDKLHVSDQKWDSIRRIPYSTPGRWVQILDLSDLLFESQTQALMLDSLLTQLFPLIPSLTALSMNPSLILSRRALSALGQRDGAVNLRSLTGLCYISPLSNTPDDDPFVQLFRNTPNLTTLVIAGRGLDPFELEFGYGDTFTLPDLTNFRPLLLPKLQTLSLLSMHFSPLMLALLKSELPNLRKLTVTPYDDIQYPASLSSAFIAQHSAHLTSLLLFTPKSWPTRLHPSPTEILAKAPNLNHLSLENPLPSLVLTEKHSLRILSIPRPIDSFWRMFERLLPYLPNLVALHIRDVRWLRKGVSSMAQGAGVQGEMREWKRRLDRRRIRLFDADWKEDA</sequence>
<gene>
    <name evidence="1" type="ORF">D9613_004133</name>
</gene>
<dbReference type="EMBL" id="JAACJL010000057">
    <property type="protein sequence ID" value="KAF4611486.1"/>
    <property type="molecule type" value="Genomic_DNA"/>
</dbReference>
<protein>
    <recommendedName>
        <fullName evidence="3">F-box domain-containing protein</fullName>
    </recommendedName>
</protein>
<evidence type="ECO:0000313" key="2">
    <source>
        <dbReference type="Proteomes" id="UP000521872"/>
    </source>
</evidence>
<comment type="caution">
    <text evidence="1">The sequence shown here is derived from an EMBL/GenBank/DDBJ whole genome shotgun (WGS) entry which is preliminary data.</text>
</comment>